<evidence type="ECO:0000256" key="2">
    <source>
        <dbReference type="ARBA" id="ARBA00004922"/>
    </source>
</evidence>
<dbReference type="SUPFAM" id="SSF53448">
    <property type="entry name" value="Nucleotide-diphospho-sugar transferases"/>
    <property type="match status" value="1"/>
</dbReference>
<dbReference type="PANTHER" id="PTHR19300:SF30">
    <property type="entry name" value="BETA-1,4-GALACTOSYLTRANSFERASE 7"/>
    <property type="match status" value="1"/>
</dbReference>
<organism evidence="13 14">
    <name type="scientific">Symbiochloris irregularis</name>
    <dbReference type="NCBI Taxonomy" id="706552"/>
    <lineage>
        <taxon>Eukaryota</taxon>
        <taxon>Viridiplantae</taxon>
        <taxon>Chlorophyta</taxon>
        <taxon>core chlorophytes</taxon>
        <taxon>Trebouxiophyceae</taxon>
        <taxon>Trebouxiales</taxon>
        <taxon>Trebouxiaceae</taxon>
        <taxon>Symbiochloris</taxon>
    </lineage>
</organism>
<evidence type="ECO:0000256" key="7">
    <source>
        <dbReference type="ARBA" id="ARBA00022968"/>
    </source>
</evidence>
<evidence type="ECO:0000256" key="6">
    <source>
        <dbReference type="ARBA" id="ARBA00022692"/>
    </source>
</evidence>
<comment type="similarity">
    <text evidence="3">Belongs to the glycosyltransferase 7 family.</text>
</comment>
<dbReference type="GO" id="GO:0008378">
    <property type="term" value="F:galactosyltransferase activity"/>
    <property type="evidence" value="ECO:0007669"/>
    <property type="project" value="TreeGrafter"/>
</dbReference>
<dbReference type="GO" id="GO:0005794">
    <property type="term" value="C:Golgi apparatus"/>
    <property type="evidence" value="ECO:0007669"/>
    <property type="project" value="TreeGrafter"/>
</dbReference>
<evidence type="ECO:0000256" key="4">
    <source>
        <dbReference type="ARBA" id="ARBA00022676"/>
    </source>
</evidence>
<evidence type="ECO:0000256" key="3">
    <source>
        <dbReference type="ARBA" id="ARBA00005735"/>
    </source>
</evidence>
<comment type="pathway">
    <text evidence="2">Protein modification; protein glycosylation.</text>
</comment>
<keyword evidence="4" id="KW-0328">Glycosyltransferase</keyword>
<evidence type="ECO:0000256" key="1">
    <source>
        <dbReference type="ARBA" id="ARBA00004606"/>
    </source>
</evidence>
<dbReference type="Pfam" id="PF13733">
    <property type="entry name" value="Glyco_transf_7N"/>
    <property type="match status" value="1"/>
</dbReference>
<evidence type="ECO:0000313" key="13">
    <source>
        <dbReference type="EMBL" id="KAK9802642.1"/>
    </source>
</evidence>
<reference evidence="13 14" key="1">
    <citation type="journal article" date="2024" name="Nat. Commun.">
        <title>Phylogenomics reveals the evolutionary origins of lichenization in chlorophyte algae.</title>
        <authorList>
            <person name="Puginier C."/>
            <person name="Libourel C."/>
            <person name="Otte J."/>
            <person name="Skaloud P."/>
            <person name="Haon M."/>
            <person name="Grisel S."/>
            <person name="Petersen M."/>
            <person name="Berrin J.G."/>
            <person name="Delaux P.M."/>
            <person name="Dal Grande F."/>
            <person name="Keller J."/>
        </authorList>
    </citation>
    <scope>NUCLEOTIDE SEQUENCE [LARGE SCALE GENOMIC DNA]</scope>
    <source>
        <strain evidence="13 14">SAG 2036</strain>
    </source>
</reference>
<evidence type="ECO:0000256" key="9">
    <source>
        <dbReference type="ARBA" id="ARBA00023136"/>
    </source>
</evidence>
<accession>A0AAW1P102</accession>
<dbReference type="AlphaFoldDB" id="A0AAW1P102"/>
<dbReference type="InterPro" id="IPR003859">
    <property type="entry name" value="Galactosyl_T"/>
</dbReference>
<keyword evidence="8" id="KW-1133">Transmembrane helix</keyword>
<feature type="domain" description="Galactosyltransferase C-terminal" evidence="11">
    <location>
        <begin position="134"/>
        <end position="179"/>
    </location>
</feature>
<protein>
    <recommendedName>
        <fullName evidence="15">Beta-1,4-galactosyltransferase 7</fullName>
    </recommendedName>
</protein>
<feature type="domain" description="Galactosyltransferase N-terminal" evidence="12">
    <location>
        <begin position="50"/>
        <end position="110"/>
    </location>
</feature>
<evidence type="ECO:0000313" key="14">
    <source>
        <dbReference type="Proteomes" id="UP001465755"/>
    </source>
</evidence>
<keyword evidence="6" id="KW-0812">Transmembrane</keyword>
<sequence>MLSQQRRGRGQSRLAAWQGFALLLLLTAAALLYVKYQAASKRRVLLADIDLSAFLLNQGRHFDIFVIEQTPGLHFNRGALLNAGVLLLQASAYDYFIFHDVDTIPTEAGNIPYAYPEGLNPMHLTPPGIHPKGIRYEDFFGGIAAFSTEQMTAVNGFGTNFWGWGREDDNMRERLVRLGRWPPQKPDVSMNKGRRFYFKHAPHIKALEVRMSKSAASNATEYSAVNPDKPYKQSLIVSSQPENFLDFKTGLNTTAFRVVAVQPIASLAVRYIVDLHCDRTKTPWCQDTHR</sequence>
<keyword evidence="5" id="KW-0808">Transferase</keyword>
<proteinExistence type="inferred from homology"/>
<dbReference type="GO" id="GO:0005975">
    <property type="term" value="P:carbohydrate metabolic process"/>
    <property type="evidence" value="ECO:0007669"/>
    <property type="project" value="InterPro"/>
</dbReference>
<evidence type="ECO:0000259" key="11">
    <source>
        <dbReference type="Pfam" id="PF02709"/>
    </source>
</evidence>
<evidence type="ECO:0000256" key="10">
    <source>
        <dbReference type="ARBA" id="ARBA00023180"/>
    </source>
</evidence>
<dbReference type="Proteomes" id="UP001465755">
    <property type="component" value="Unassembled WGS sequence"/>
</dbReference>
<dbReference type="InterPro" id="IPR027995">
    <property type="entry name" value="Galactosyl_T_N"/>
</dbReference>
<comment type="caution">
    <text evidence="13">The sequence shown here is derived from an EMBL/GenBank/DDBJ whole genome shotgun (WGS) entry which is preliminary data.</text>
</comment>
<name>A0AAW1P102_9CHLO</name>
<dbReference type="InterPro" id="IPR027791">
    <property type="entry name" value="Galactosyl_T_C"/>
</dbReference>
<evidence type="ECO:0000259" key="12">
    <source>
        <dbReference type="Pfam" id="PF13733"/>
    </source>
</evidence>
<dbReference type="PRINTS" id="PR02050">
    <property type="entry name" value="B14GALTRFASE"/>
</dbReference>
<evidence type="ECO:0000256" key="5">
    <source>
        <dbReference type="ARBA" id="ARBA00022679"/>
    </source>
</evidence>
<dbReference type="InterPro" id="IPR029044">
    <property type="entry name" value="Nucleotide-diphossugar_trans"/>
</dbReference>
<dbReference type="Pfam" id="PF02709">
    <property type="entry name" value="Glyco_transf_7C"/>
    <property type="match status" value="1"/>
</dbReference>
<dbReference type="PANTHER" id="PTHR19300">
    <property type="entry name" value="BETA-1,4-GALACTOSYLTRANSFERASE"/>
    <property type="match status" value="1"/>
</dbReference>
<evidence type="ECO:0000256" key="8">
    <source>
        <dbReference type="ARBA" id="ARBA00022989"/>
    </source>
</evidence>
<comment type="subcellular location">
    <subcellularLocation>
        <location evidence="1">Membrane</location>
        <topology evidence="1">Single-pass type II membrane protein</topology>
    </subcellularLocation>
</comment>
<dbReference type="EMBL" id="JALJOQ010000070">
    <property type="protein sequence ID" value="KAK9802642.1"/>
    <property type="molecule type" value="Genomic_DNA"/>
</dbReference>
<dbReference type="Gene3D" id="3.90.550.10">
    <property type="entry name" value="Spore Coat Polysaccharide Biosynthesis Protein SpsA, Chain A"/>
    <property type="match status" value="1"/>
</dbReference>
<keyword evidence="9" id="KW-0472">Membrane</keyword>
<keyword evidence="10" id="KW-0325">Glycoprotein</keyword>
<dbReference type="GO" id="GO:0016020">
    <property type="term" value="C:membrane"/>
    <property type="evidence" value="ECO:0007669"/>
    <property type="project" value="UniProtKB-SubCell"/>
</dbReference>
<gene>
    <name evidence="13" type="ORF">WJX73_010123</name>
</gene>
<evidence type="ECO:0008006" key="15">
    <source>
        <dbReference type="Google" id="ProtNLM"/>
    </source>
</evidence>
<keyword evidence="14" id="KW-1185">Reference proteome</keyword>
<keyword evidence="7" id="KW-0735">Signal-anchor</keyword>